<protein>
    <submittedName>
        <fullName evidence="1">Uncharacterized protein</fullName>
    </submittedName>
</protein>
<dbReference type="AlphaFoldDB" id="X1TNW1"/>
<sequence>GRRKMAKERLSKLQKWILGKLNNAKTNYGYYCPYRRRDLAKEYEKDFPEELTKLKEVMDKRTGRDWSSQWIHYCWNHQFQVVLTNSLKNLRKKDLITIYDNDDIRLTDKGTMLIESLIINKTHFINVKELE</sequence>
<feature type="non-terminal residue" evidence="1">
    <location>
        <position position="1"/>
    </location>
</feature>
<comment type="caution">
    <text evidence="1">The sequence shown here is derived from an EMBL/GenBank/DDBJ whole genome shotgun (WGS) entry which is preliminary data.</text>
</comment>
<organism evidence="1">
    <name type="scientific">marine sediment metagenome</name>
    <dbReference type="NCBI Taxonomy" id="412755"/>
    <lineage>
        <taxon>unclassified sequences</taxon>
        <taxon>metagenomes</taxon>
        <taxon>ecological metagenomes</taxon>
    </lineage>
</organism>
<accession>X1TNW1</accession>
<dbReference type="EMBL" id="BARW01008207">
    <property type="protein sequence ID" value="GAI81739.1"/>
    <property type="molecule type" value="Genomic_DNA"/>
</dbReference>
<reference evidence="1" key="1">
    <citation type="journal article" date="2014" name="Front. Microbiol.">
        <title>High frequency of phylogenetically diverse reductive dehalogenase-homologous genes in deep subseafloor sedimentary metagenomes.</title>
        <authorList>
            <person name="Kawai M."/>
            <person name="Futagami T."/>
            <person name="Toyoda A."/>
            <person name="Takaki Y."/>
            <person name="Nishi S."/>
            <person name="Hori S."/>
            <person name="Arai W."/>
            <person name="Tsubouchi T."/>
            <person name="Morono Y."/>
            <person name="Uchiyama I."/>
            <person name="Ito T."/>
            <person name="Fujiyama A."/>
            <person name="Inagaki F."/>
            <person name="Takami H."/>
        </authorList>
    </citation>
    <scope>NUCLEOTIDE SEQUENCE</scope>
    <source>
        <strain evidence="1">Expedition CK06-06</strain>
    </source>
</reference>
<gene>
    <name evidence="1" type="ORF">S12H4_16897</name>
</gene>
<name>X1TNW1_9ZZZZ</name>
<evidence type="ECO:0000313" key="1">
    <source>
        <dbReference type="EMBL" id="GAI81739.1"/>
    </source>
</evidence>
<proteinExistence type="predicted"/>